<dbReference type="GO" id="GO:0008765">
    <property type="term" value="F:UDP-N-acetylmuramoylalanyl-D-glutamate-2,6-diaminopimelate ligase activity"/>
    <property type="evidence" value="ECO:0007669"/>
    <property type="project" value="UniProtKB-UniRule"/>
</dbReference>
<keyword evidence="10 11" id="KW-0961">Cell wall biogenesis/degradation</keyword>
<feature type="binding site" evidence="11">
    <location>
        <position position="192"/>
    </location>
    <ligand>
        <name>UDP-N-acetyl-alpha-D-muramoyl-L-alanyl-D-glutamate</name>
        <dbReference type="ChEBI" id="CHEBI:83900"/>
    </ligand>
</feature>
<dbReference type="Pfam" id="PF01225">
    <property type="entry name" value="Mur_ligase"/>
    <property type="match status" value="1"/>
</dbReference>
<reference evidence="17" key="1">
    <citation type="submission" date="2010-12" db="EMBL/GenBank/DDBJ databases">
        <title>Complete sequence of Desulfovibrio aespoeensis Aspo-2.</title>
        <authorList>
            <consortium name="US DOE Joint Genome Institute"/>
            <person name="Lucas S."/>
            <person name="Copeland A."/>
            <person name="Lapidus A."/>
            <person name="Cheng J.-F."/>
            <person name="Goodwin L."/>
            <person name="Pitluck S."/>
            <person name="Chertkov O."/>
            <person name="Misra M."/>
            <person name="Detter J.C."/>
            <person name="Han C."/>
            <person name="Tapia R."/>
            <person name="Land M."/>
            <person name="Hauser L."/>
            <person name="Kyrpides N."/>
            <person name="Ivanova N."/>
            <person name="Ovchinnikova G."/>
            <person name="Pedersen K."/>
            <person name="Jagevall S."/>
            <person name="Hazen T."/>
            <person name="Woyke T."/>
        </authorList>
    </citation>
    <scope>NUCLEOTIDE SEQUENCE [LARGE SCALE GENOMIC DNA]</scope>
    <source>
        <strain evidence="17">ATCC 700646 / DSM 10631 / Aspo-2</strain>
    </source>
</reference>
<feature type="short sequence motif" description="Meso-diaminopimelate recognition motif" evidence="11">
    <location>
        <begin position="425"/>
        <end position="428"/>
    </location>
</feature>
<dbReference type="PANTHER" id="PTHR23135">
    <property type="entry name" value="MUR LIGASE FAMILY MEMBER"/>
    <property type="match status" value="1"/>
</dbReference>
<comment type="catalytic activity">
    <reaction evidence="11">
        <text>UDP-N-acetyl-alpha-D-muramoyl-L-alanyl-D-glutamate + meso-2,6-diaminopimelate + ATP = UDP-N-acetyl-alpha-D-muramoyl-L-alanyl-gamma-D-glutamyl-meso-2,6-diaminopimelate + ADP + phosphate + H(+)</text>
        <dbReference type="Rhea" id="RHEA:23676"/>
        <dbReference type="ChEBI" id="CHEBI:15378"/>
        <dbReference type="ChEBI" id="CHEBI:30616"/>
        <dbReference type="ChEBI" id="CHEBI:43474"/>
        <dbReference type="ChEBI" id="CHEBI:57791"/>
        <dbReference type="ChEBI" id="CHEBI:83900"/>
        <dbReference type="ChEBI" id="CHEBI:83905"/>
        <dbReference type="ChEBI" id="CHEBI:456216"/>
        <dbReference type="EC" id="6.3.2.13"/>
    </reaction>
</comment>
<evidence type="ECO:0000259" key="15">
    <source>
        <dbReference type="Pfam" id="PF08245"/>
    </source>
</evidence>
<feature type="binding site" evidence="11">
    <location>
        <position position="198"/>
    </location>
    <ligand>
        <name>UDP-N-acetyl-alpha-D-muramoyl-L-alanyl-D-glutamate</name>
        <dbReference type="ChEBI" id="CHEBI:83900"/>
    </ligand>
</feature>
<dbReference type="UniPathway" id="UPA00219"/>
<dbReference type="Gene3D" id="3.40.1390.10">
    <property type="entry name" value="MurE/MurF, N-terminal domain"/>
    <property type="match status" value="1"/>
</dbReference>
<dbReference type="SUPFAM" id="SSF53623">
    <property type="entry name" value="MurD-like peptide ligases, catalytic domain"/>
    <property type="match status" value="1"/>
</dbReference>
<dbReference type="KEGG" id="das:Daes_2775"/>
<evidence type="ECO:0000256" key="10">
    <source>
        <dbReference type="ARBA" id="ARBA00023316"/>
    </source>
</evidence>
<keyword evidence="5 11" id="KW-0547">Nucleotide-binding</keyword>
<evidence type="ECO:0000256" key="2">
    <source>
        <dbReference type="ARBA" id="ARBA00022490"/>
    </source>
</evidence>
<feature type="binding site" evidence="11">
    <location>
        <position position="200"/>
    </location>
    <ligand>
        <name>UDP-N-acetyl-alpha-D-muramoyl-L-alanyl-D-glutamate</name>
        <dbReference type="ChEBI" id="CHEBI:83900"/>
    </ligand>
</feature>
<dbReference type="OrthoDB" id="9800958at2"/>
<keyword evidence="6 11" id="KW-0067">ATP-binding</keyword>
<feature type="binding site" evidence="11">
    <location>
        <position position="480"/>
    </location>
    <ligand>
        <name>meso-2,6-diaminopimelate</name>
        <dbReference type="ChEBI" id="CHEBI:57791"/>
    </ligand>
</feature>
<evidence type="ECO:0000259" key="13">
    <source>
        <dbReference type="Pfam" id="PF01225"/>
    </source>
</evidence>
<organism evidence="16 17">
    <name type="scientific">Pseudodesulfovibrio aespoeensis (strain ATCC 700646 / DSM 10631 / Aspo-2)</name>
    <name type="common">Desulfovibrio aespoeensis</name>
    <dbReference type="NCBI Taxonomy" id="643562"/>
    <lineage>
        <taxon>Bacteria</taxon>
        <taxon>Pseudomonadati</taxon>
        <taxon>Thermodesulfobacteriota</taxon>
        <taxon>Desulfovibrionia</taxon>
        <taxon>Desulfovibrionales</taxon>
        <taxon>Desulfovibrionaceae</taxon>
    </lineage>
</organism>
<dbReference type="InterPro" id="IPR036615">
    <property type="entry name" value="Mur_ligase_C_dom_sf"/>
</dbReference>
<comment type="caution">
    <text evidence="11">Lacks conserved residue(s) required for the propagation of feature annotation.</text>
</comment>
<dbReference type="InterPro" id="IPR005761">
    <property type="entry name" value="UDP-N-AcMur-Glu-dNH2Pim_ligase"/>
</dbReference>
<dbReference type="GO" id="GO:0009252">
    <property type="term" value="P:peptidoglycan biosynthetic process"/>
    <property type="evidence" value="ECO:0007669"/>
    <property type="project" value="UniProtKB-UniRule"/>
</dbReference>
<evidence type="ECO:0000256" key="9">
    <source>
        <dbReference type="ARBA" id="ARBA00023306"/>
    </source>
</evidence>
<evidence type="ECO:0000256" key="5">
    <source>
        <dbReference type="ARBA" id="ARBA00022741"/>
    </source>
</evidence>
<dbReference type="GO" id="GO:0008360">
    <property type="term" value="P:regulation of cell shape"/>
    <property type="evidence" value="ECO:0007669"/>
    <property type="project" value="UniProtKB-KW"/>
</dbReference>
<dbReference type="Gene3D" id="3.90.190.20">
    <property type="entry name" value="Mur ligase, C-terminal domain"/>
    <property type="match status" value="1"/>
</dbReference>
<evidence type="ECO:0000256" key="3">
    <source>
        <dbReference type="ARBA" id="ARBA00022598"/>
    </source>
</evidence>
<evidence type="ECO:0000256" key="6">
    <source>
        <dbReference type="ARBA" id="ARBA00022840"/>
    </source>
</evidence>
<dbReference type="SUPFAM" id="SSF53244">
    <property type="entry name" value="MurD-like peptide ligases, peptide-binding domain"/>
    <property type="match status" value="1"/>
</dbReference>
<dbReference type="Pfam" id="PF02875">
    <property type="entry name" value="Mur_ligase_C"/>
    <property type="match status" value="1"/>
</dbReference>
<dbReference type="EMBL" id="CP002431">
    <property type="protein sequence ID" value="ADU63771.1"/>
    <property type="molecule type" value="Genomic_DNA"/>
</dbReference>
<keyword evidence="11" id="KW-0460">Magnesium</keyword>
<keyword evidence="3 11" id="KW-0436">Ligase</keyword>
<dbReference type="InterPro" id="IPR035911">
    <property type="entry name" value="MurE/MurF_N"/>
</dbReference>
<evidence type="ECO:0000256" key="8">
    <source>
        <dbReference type="ARBA" id="ARBA00022984"/>
    </source>
</evidence>
<evidence type="ECO:0000256" key="11">
    <source>
        <dbReference type="HAMAP-Rule" id="MF_00208"/>
    </source>
</evidence>
<feature type="binding site" evidence="11">
    <location>
        <begin position="123"/>
        <end position="129"/>
    </location>
    <ligand>
        <name>ATP</name>
        <dbReference type="ChEBI" id="CHEBI:30616"/>
    </ligand>
</feature>
<comment type="cofactor">
    <cofactor evidence="11">
        <name>Mg(2+)</name>
        <dbReference type="ChEBI" id="CHEBI:18420"/>
    </cofactor>
</comment>
<dbReference type="GO" id="GO:0005524">
    <property type="term" value="F:ATP binding"/>
    <property type="evidence" value="ECO:0007669"/>
    <property type="project" value="UniProtKB-UniRule"/>
</dbReference>
<comment type="pathway">
    <text evidence="11 12">Cell wall biogenesis; peptidoglycan biosynthesis.</text>
</comment>
<evidence type="ECO:0000256" key="12">
    <source>
        <dbReference type="RuleBase" id="RU004135"/>
    </source>
</evidence>
<feature type="binding site" evidence="11">
    <location>
        <position position="37"/>
    </location>
    <ligand>
        <name>UDP-N-acetyl-alpha-D-muramoyl-L-alanyl-D-glutamate</name>
        <dbReference type="ChEBI" id="CHEBI:83900"/>
    </ligand>
</feature>
<evidence type="ECO:0000256" key="7">
    <source>
        <dbReference type="ARBA" id="ARBA00022960"/>
    </source>
</evidence>
<dbReference type="HAMAP" id="MF_00208">
    <property type="entry name" value="MurE"/>
    <property type="match status" value="1"/>
</dbReference>
<evidence type="ECO:0000313" key="16">
    <source>
        <dbReference type="EMBL" id="ADU63771.1"/>
    </source>
</evidence>
<dbReference type="SUPFAM" id="SSF63418">
    <property type="entry name" value="MurE/MurF N-terminal domain"/>
    <property type="match status" value="1"/>
</dbReference>
<feature type="binding site" evidence="11">
    <location>
        <begin position="165"/>
        <end position="166"/>
    </location>
    <ligand>
        <name>UDP-N-acetyl-alpha-D-muramoyl-L-alanyl-D-glutamate</name>
        <dbReference type="ChEBI" id="CHEBI:83900"/>
    </ligand>
</feature>
<accession>E6VXF5</accession>
<evidence type="ECO:0000256" key="4">
    <source>
        <dbReference type="ARBA" id="ARBA00022618"/>
    </source>
</evidence>
<dbReference type="Pfam" id="PF08245">
    <property type="entry name" value="Mur_ligase_M"/>
    <property type="match status" value="1"/>
</dbReference>
<keyword evidence="17" id="KW-1185">Reference proteome</keyword>
<feature type="binding site" evidence="11">
    <location>
        <position position="401"/>
    </location>
    <ligand>
        <name>meso-2,6-diaminopimelate</name>
        <dbReference type="ChEBI" id="CHEBI:57791"/>
    </ligand>
</feature>
<dbReference type="HOGENOM" id="CLU_022291_4_1_7"/>
<dbReference type="eggNOG" id="COG0769">
    <property type="taxonomic scope" value="Bacteria"/>
</dbReference>
<evidence type="ECO:0000259" key="14">
    <source>
        <dbReference type="Pfam" id="PF02875"/>
    </source>
</evidence>
<dbReference type="PANTHER" id="PTHR23135:SF4">
    <property type="entry name" value="UDP-N-ACETYLMURAMOYL-L-ALANYL-D-GLUTAMATE--2,6-DIAMINOPIMELATE LIGASE MURE HOMOLOG, CHLOROPLASTIC"/>
    <property type="match status" value="1"/>
</dbReference>
<keyword evidence="2 11" id="KW-0963">Cytoplasm</keyword>
<dbReference type="InterPro" id="IPR004101">
    <property type="entry name" value="Mur_ligase_C"/>
</dbReference>
<feature type="binding site" evidence="11">
    <location>
        <position position="476"/>
    </location>
    <ligand>
        <name>meso-2,6-diaminopimelate</name>
        <dbReference type="ChEBI" id="CHEBI:57791"/>
    </ligand>
</feature>
<feature type="domain" description="Mur ligase N-terminal catalytic" evidence="13">
    <location>
        <begin position="33"/>
        <end position="107"/>
    </location>
</feature>
<feature type="modified residue" description="N6-carboxylysine" evidence="11">
    <location>
        <position position="232"/>
    </location>
</feature>
<comment type="similarity">
    <text evidence="1 11">Belongs to the MurCDEF family. MurE subfamily.</text>
</comment>
<feature type="binding site" evidence="11">
    <location>
        <begin position="425"/>
        <end position="428"/>
    </location>
    <ligand>
        <name>meso-2,6-diaminopimelate</name>
        <dbReference type="ChEBI" id="CHEBI:57791"/>
    </ligand>
</feature>
<keyword evidence="8 11" id="KW-0573">Peptidoglycan synthesis</keyword>
<gene>
    <name evidence="11" type="primary">murE</name>
    <name evidence="16" type="ordered locus">Daes_2775</name>
</gene>
<dbReference type="Proteomes" id="UP000002191">
    <property type="component" value="Chromosome"/>
</dbReference>
<dbReference type="GO" id="GO:0051301">
    <property type="term" value="P:cell division"/>
    <property type="evidence" value="ECO:0007669"/>
    <property type="project" value="UniProtKB-KW"/>
</dbReference>
<dbReference type="InterPro" id="IPR018109">
    <property type="entry name" value="Folylpolyglutamate_synth_CS"/>
</dbReference>
<keyword evidence="9 11" id="KW-0131">Cell cycle</keyword>
<dbReference type="NCBIfam" id="TIGR01085">
    <property type="entry name" value="murE"/>
    <property type="match status" value="1"/>
</dbReference>
<feature type="domain" description="Mur ligase C-terminal" evidence="14">
    <location>
        <begin position="352"/>
        <end position="478"/>
    </location>
</feature>
<dbReference type="NCBIfam" id="NF001126">
    <property type="entry name" value="PRK00139.1-4"/>
    <property type="match status" value="1"/>
</dbReference>
<dbReference type="GO" id="GO:0000287">
    <property type="term" value="F:magnesium ion binding"/>
    <property type="evidence" value="ECO:0007669"/>
    <property type="project" value="UniProtKB-UniRule"/>
</dbReference>
<dbReference type="EC" id="6.3.2.13" evidence="11"/>
<comment type="PTM">
    <text evidence="11">Carboxylation is probably crucial for Mg(2+) binding and, consequently, for the gamma-phosphate positioning of ATP.</text>
</comment>
<dbReference type="InterPro" id="IPR013221">
    <property type="entry name" value="Mur_ligase_cen"/>
</dbReference>
<dbReference type="PROSITE" id="PS01011">
    <property type="entry name" value="FOLYLPOLYGLU_SYNT_1"/>
    <property type="match status" value="1"/>
</dbReference>
<feature type="domain" description="Mur ligase central" evidence="15">
    <location>
        <begin position="121"/>
        <end position="330"/>
    </location>
</feature>
<dbReference type="InterPro" id="IPR000713">
    <property type="entry name" value="Mur_ligase_N"/>
</dbReference>
<sequence length="506" mass="55017">MFLFSGSHSEKKTKRGVMDFETLLKEAAKGLVVRTDSRKILPGECFVAMPGTHVRGIDYIPAALDKGAQYVVAPASARDLVAPAVEKRALAVYHDNPAVALGLLARAHFHLTDRDLKLVGITGTNGKTTTSYIIEHLLAATGIKVGVLGTVNYRWPGFVMDAPLTTPDCWMIHELLYNMKKADVDVAVMEVSSHALDQYRVAGLDFDAAVLTNVTQDHLDYHGDMETYFQAKTRLFSTYLRPGRAGVINFNDPYGRRLLTSTEGGIGYGIGDSSLVTHEVGDKPMVQGRILSLTGQGMQIETSYKGKSWVVESPLIGAFNAMNLLAAQAVGLQLGLNCKDMCVLKDFPGVPGRLERVINDQGLDIFVDYAHTPDALENVQHTLKSLDFKRLITVFGCGGDRDRAKRPLMAKAVARYADVAVLTSDNPRSEKPEAIMDDARPGLARAAVVLEHPDRQTAITMAVAGMQPGDVLLIAGKGHEDYQQIAGTTIHFSDKEAALRAIGETR</sequence>
<dbReference type="GO" id="GO:0005737">
    <property type="term" value="C:cytoplasm"/>
    <property type="evidence" value="ECO:0007669"/>
    <property type="project" value="UniProtKB-SubCell"/>
</dbReference>
<evidence type="ECO:0000313" key="17">
    <source>
        <dbReference type="Proteomes" id="UP000002191"/>
    </source>
</evidence>
<proteinExistence type="inferred from homology"/>
<keyword evidence="7 11" id="KW-0133">Cell shape</keyword>
<evidence type="ECO:0000256" key="1">
    <source>
        <dbReference type="ARBA" id="ARBA00005898"/>
    </source>
</evidence>
<dbReference type="InterPro" id="IPR036565">
    <property type="entry name" value="Mur-like_cat_sf"/>
</dbReference>
<protein>
    <recommendedName>
        <fullName evidence="11">UDP-N-acetylmuramoyl-L-alanyl-D-glutamate--2,6-diaminopimelate ligase</fullName>
        <ecNumber evidence="11">6.3.2.13</ecNumber>
    </recommendedName>
    <alternativeName>
        <fullName evidence="11">Meso-A2pm-adding enzyme</fullName>
    </alternativeName>
    <alternativeName>
        <fullName evidence="11">Meso-diaminopimelate-adding enzyme</fullName>
    </alternativeName>
    <alternativeName>
        <fullName evidence="11">UDP-MurNAc-L-Ala-D-Glu:meso-diaminopimelate ligase</fullName>
    </alternativeName>
    <alternativeName>
        <fullName evidence="11">UDP-MurNAc-tripeptide synthetase</fullName>
    </alternativeName>
    <alternativeName>
        <fullName evidence="11">UDP-N-acetylmuramyl-tripeptide synthetase</fullName>
    </alternativeName>
</protein>
<dbReference type="GO" id="GO:0004326">
    <property type="term" value="F:tetrahydrofolylpolyglutamate synthase activity"/>
    <property type="evidence" value="ECO:0007669"/>
    <property type="project" value="InterPro"/>
</dbReference>
<dbReference type="STRING" id="643562.Daes_2775"/>
<reference evidence="16 17" key="2">
    <citation type="journal article" date="2014" name="Genome Announc.">
        <title>Complete Genome Sequence of the Subsurface, Mesophilic Sulfate-Reducing Bacterium Desulfovibrio aespoeensis Aspo-2.</title>
        <authorList>
            <person name="Pedersen K."/>
            <person name="Bengtsson A."/>
            <person name="Edlund J."/>
            <person name="Rabe L."/>
            <person name="Hazen T."/>
            <person name="Chakraborty R."/>
            <person name="Goodwin L."/>
            <person name="Shapiro N."/>
        </authorList>
    </citation>
    <scope>NUCLEOTIDE SEQUENCE [LARGE SCALE GENOMIC DNA]</scope>
    <source>
        <strain evidence="17">ATCC 700646 / DSM 10631 / Aspo-2</strain>
    </source>
</reference>
<keyword evidence="4 11" id="KW-0132">Cell division</keyword>
<comment type="subcellular location">
    <subcellularLocation>
        <location evidence="11 12">Cytoplasm</location>
    </subcellularLocation>
</comment>
<name>E6VXF5_PSEA9</name>
<dbReference type="GO" id="GO:0071555">
    <property type="term" value="P:cell wall organization"/>
    <property type="evidence" value="ECO:0007669"/>
    <property type="project" value="UniProtKB-KW"/>
</dbReference>
<dbReference type="Gene3D" id="3.40.1190.10">
    <property type="entry name" value="Mur-like, catalytic domain"/>
    <property type="match status" value="1"/>
</dbReference>
<comment type="function">
    <text evidence="11">Catalyzes the addition of meso-diaminopimelic acid to the nucleotide precursor UDP-N-acetylmuramoyl-L-alanyl-D-glutamate (UMAG) in the biosynthesis of bacterial cell-wall peptidoglycan.</text>
</comment>
<dbReference type="RefSeq" id="WP_013515677.1">
    <property type="nucleotide sequence ID" value="NC_014844.1"/>
</dbReference>
<dbReference type="AlphaFoldDB" id="E6VXF5"/>